<dbReference type="InterPro" id="IPR006260">
    <property type="entry name" value="TonB/TolA_C"/>
</dbReference>
<organism evidence="7">
    <name type="scientific">Nitratifractor salsuginis</name>
    <dbReference type="NCBI Taxonomy" id="269261"/>
    <lineage>
        <taxon>Bacteria</taxon>
        <taxon>Pseudomonadati</taxon>
        <taxon>Campylobacterota</taxon>
        <taxon>Epsilonproteobacteria</taxon>
        <taxon>Campylobacterales</taxon>
        <taxon>Sulfurovaceae</taxon>
        <taxon>Nitratifractor</taxon>
    </lineage>
</organism>
<evidence type="ECO:0000256" key="1">
    <source>
        <dbReference type="ARBA" id="ARBA00004167"/>
    </source>
</evidence>
<dbReference type="PROSITE" id="PS52015">
    <property type="entry name" value="TONB_CTD"/>
    <property type="match status" value="1"/>
</dbReference>
<evidence type="ECO:0000256" key="4">
    <source>
        <dbReference type="ARBA" id="ARBA00023136"/>
    </source>
</evidence>
<feature type="region of interest" description="Disordered" evidence="5">
    <location>
        <begin position="1"/>
        <end position="134"/>
    </location>
</feature>
<dbReference type="Pfam" id="PF03544">
    <property type="entry name" value="TonB_C"/>
    <property type="match status" value="1"/>
</dbReference>
<accession>A0A7V2SI29</accession>
<evidence type="ECO:0000259" key="6">
    <source>
        <dbReference type="PROSITE" id="PS52015"/>
    </source>
</evidence>
<evidence type="ECO:0000256" key="5">
    <source>
        <dbReference type="SAM" id="MobiDB-lite"/>
    </source>
</evidence>
<feature type="non-terminal residue" evidence="7">
    <location>
        <position position="1"/>
    </location>
</feature>
<feature type="compositionally biased region" description="Basic residues" evidence="5">
    <location>
        <begin position="60"/>
        <end position="72"/>
    </location>
</feature>
<dbReference type="GO" id="GO:0055085">
    <property type="term" value="P:transmembrane transport"/>
    <property type="evidence" value="ECO:0007669"/>
    <property type="project" value="InterPro"/>
</dbReference>
<dbReference type="NCBIfam" id="TIGR01352">
    <property type="entry name" value="tonB_Cterm"/>
    <property type="match status" value="1"/>
</dbReference>
<dbReference type="SUPFAM" id="SSF74653">
    <property type="entry name" value="TolA/TonB C-terminal domain"/>
    <property type="match status" value="1"/>
</dbReference>
<dbReference type="InterPro" id="IPR037682">
    <property type="entry name" value="TonB_C"/>
</dbReference>
<evidence type="ECO:0000313" key="7">
    <source>
        <dbReference type="EMBL" id="HFC03264.1"/>
    </source>
</evidence>
<dbReference type="GO" id="GO:0016020">
    <property type="term" value="C:membrane"/>
    <property type="evidence" value="ECO:0007669"/>
    <property type="project" value="UniProtKB-SubCell"/>
</dbReference>
<feature type="domain" description="TonB C-terminal" evidence="6">
    <location>
        <begin position="159"/>
        <end position="246"/>
    </location>
</feature>
<evidence type="ECO:0000256" key="2">
    <source>
        <dbReference type="ARBA" id="ARBA00022692"/>
    </source>
</evidence>
<dbReference type="AlphaFoldDB" id="A0A7V2SI29"/>
<feature type="compositionally biased region" description="Polar residues" evidence="5">
    <location>
        <begin position="48"/>
        <end position="59"/>
    </location>
</feature>
<keyword evidence="4" id="KW-0472">Membrane</keyword>
<dbReference type="Gene3D" id="3.30.1150.10">
    <property type="match status" value="1"/>
</dbReference>
<dbReference type="EMBL" id="DRNO01000013">
    <property type="protein sequence ID" value="HFC03264.1"/>
    <property type="molecule type" value="Genomic_DNA"/>
</dbReference>
<gene>
    <name evidence="7" type="ORF">ENJ74_00185</name>
</gene>
<proteinExistence type="predicted"/>
<sequence>PPRPKPIPPRPNPKPPVPPQPKPTPKPKPPLKVTPKAPEKKITKGVEHQSSLPADSNLSQRKKKSEKPKKIVIKTVEKKELKKPKKSPKKAPRKVAKKTHRKTPPPRRTKAAPPRHARRRPTPRHTPTGPASRLIQRLYGSSYSRMSSAQRKFIDENLRRILRISQQTLNYLGYPREAARFGEQGTNIVEFYLHPNGDISGLRLRRRIGSPSLDRQTIEVIKTAYMHYPRPKTTTKIIIYVRYRLY</sequence>
<keyword evidence="3" id="KW-1133">Transmembrane helix</keyword>
<reference evidence="7" key="1">
    <citation type="journal article" date="2020" name="mSystems">
        <title>Genome- and Community-Level Interaction Insights into Carbon Utilization and Element Cycling Functions of Hydrothermarchaeota in Hydrothermal Sediment.</title>
        <authorList>
            <person name="Zhou Z."/>
            <person name="Liu Y."/>
            <person name="Xu W."/>
            <person name="Pan J."/>
            <person name="Luo Z.H."/>
            <person name="Li M."/>
        </authorList>
    </citation>
    <scope>NUCLEOTIDE SEQUENCE [LARGE SCALE GENOMIC DNA]</scope>
    <source>
        <strain evidence="7">HyVt-513</strain>
    </source>
</reference>
<comment type="caution">
    <text evidence="7">The sequence shown here is derived from an EMBL/GenBank/DDBJ whole genome shotgun (WGS) entry which is preliminary data.</text>
</comment>
<feature type="compositionally biased region" description="Pro residues" evidence="5">
    <location>
        <begin position="1"/>
        <end position="32"/>
    </location>
</feature>
<name>A0A7V2SI29_9BACT</name>
<keyword evidence="2" id="KW-0812">Transmembrane</keyword>
<dbReference type="Proteomes" id="UP000885722">
    <property type="component" value="Unassembled WGS sequence"/>
</dbReference>
<evidence type="ECO:0000256" key="3">
    <source>
        <dbReference type="ARBA" id="ARBA00022989"/>
    </source>
</evidence>
<protein>
    <submittedName>
        <fullName evidence="7">Energy transducer TonB</fullName>
    </submittedName>
</protein>
<comment type="subcellular location">
    <subcellularLocation>
        <location evidence="1">Membrane</location>
        <topology evidence="1">Single-pass membrane protein</topology>
    </subcellularLocation>
</comment>
<feature type="compositionally biased region" description="Basic residues" evidence="5">
    <location>
        <begin position="81"/>
        <end position="123"/>
    </location>
</feature>
<feature type="compositionally biased region" description="Basic and acidic residues" evidence="5">
    <location>
        <begin position="37"/>
        <end position="47"/>
    </location>
</feature>